<dbReference type="Gene3D" id="3.40.630.30">
    <property type="match status" value="1"/>
</dbReference>
<evidence type="ECO:0000256" key="1">
    <source>
        <dbReference type="ARBA" id="ARBA00022679"/>
    </source>
</evidence>
<keyword evidence="5" id="KW-1185">Reference proteome</keyword>
<dbReference type="PANTHER" id="PTHR13947:SF48">
    <property type="entry name" value="N-ACETYLTRANSFERASE 8-RELATED"/>
    <property type="match status" value="1"/>
</dbReference>
<keyword evidence="1" id="KW-0808">Transferase</keyword>
<protein>
    <recommendedName>
        <fullName evidence="3">N-acetyltransferase domain-containing protein</fullName>
    </recommendedName>
</protein>
<sequence>MAHFRIRRYREEDFEAVWDIFTRGTLEHVPVTFRHLLKQARTYLLLLGILLALFVGSEPIYPVLLALPVLSAATWFIIRLPWSGYLKNARRTDMSDIRKFYLSEEGSCFWVAESSGRVVGMVGCLPEEGPPRGEKKLRLLHMFVDQGHRGQGIAKALARTLLQFARARGYTEVILTTSSVQYAAQRFYEGLGFLKVGESFWSLSWRLVKGGIENHLRQGDGVP</sequence>
<dbReference type="FunCoup" id="F6YE19">
    <property type="interactions" value="104"/>
</dbReference>
<proteinExistence type="predicted"/>
<dbReference type="InterPro" id="IPR016181">
    <property type="entry name" value="Acyl_CoA_acyltransferase"/>
</dbReference>
<keyword evidence="2" id="KW-1133">Transmembrane helix</keyword>
<dbReference type="eggNOG" id="KOG3139">
    <property type="taxonomic scope" value="Eukaryota"/>
</dbReference>
<dbReference type="InterPro" id="IPR000182">
    <property type="entry name" value="GNAT_dom"/>
</dbReference>
<reference evidence="4" key="3">
    <citation type="submission" date="2025-09" db="UniProtKB">
        <authorList>
            <consortium name="Ensembl"/>
        </authorList>
    </citation>
    <scope>IDENTIFICATION</scope>
    <source>
        <strain evidence="4">Glennie</strain>
    </source>
</reference>
<dbReference type="Proteomes" id="UP000002279">
    <property type="component" value="Chromosome 4"/>
</dbReference>
<dbReference type="OMA" id="YKIPDTH"/>
<dbReference type="SUPFAM" id="SSF55729">
    <property type="entry name" value="Acyl-CoA N-acyltransferases (Nat)"/>
    <property type="match status" value="1"/>
</dbReference>
<dbReference type="GO" id="GO:0008080">
    <property type="term" value="F:N-acetyltransferase activity"/>
    <property type="evidence" value="ECO:0000318"/>
    <property type="project" value="GO_Central"/>
</dbReference>
<keyword evidence="2" id="KW-0812">Transmembrane</keyword>
<keyword evidence="2" id="KW-0472">Membrane</keyword>
<dbReference type="Bgee" id="ENSOANG00000008753">
    <property type="expression patterns" value="Expressed in adult mammalian kidney and 1 other cell type or tissue"/>
</dbReference>
<organism evidence="4 5">
    <name type="scientific">Ornithorhynchus anatinus</name>
    <name type="common">Duckbill platypus</name>
    <dbReference type="NCBI Taxonomy" id="9258"/>
    <lineage>
        <taxon>Eukaryota</taxon>
        <taxon>Metazoa</taxon>
        <taxon>Chordata</taxon>
        <taxon>Craniata</taxon>
        <taxon>Vertebrata</taxon>
        <taxon>Euteleostomi</taxon>
        <taxon>Mammalia</taxon>
        <taxon>Monotremata</taxon>
        <taxon>Ornithorhynchidae</taxon>
        <taxon>Ornithorhynchus</taxon>
    </lineage>
</organism>
<dbReference type="AlphaFoldDB" id="F6YE19"/>
<dbReference type="Pfam" id="PF00583">
    <property type="entry name" value="Acetyltransf_1"/>
    <property type="match status" value="1"/>
</dbReference>
<evidence type="ECO:0000313" key="4">
    <source>
        <dbReference type="Ensembl" id="ENSOANP00000013949.2"/>
    </source>
</evidence>
<dbReference type="PROSITE" id="PS51186">
    <property type="entry name" value="GNAT"/>
    <property type="match status" value="1"/>
</dbReference>
<accession>F6YE19</accession>
<dbReference type="STRING" id="9258.ENSOANP00000013949"/>
<evidence type="ECO:0000259" key="3">
    <source>
        <dbReference type="PROSITE" id="PS51186"/>
    </source>
</evidence>
<evidence type="ECO:0000313" key="5">
    <source>
        <dbReference type="Proteomes" id="UP000002279"/>
    </source>
</evidence>
<dbReference type="InterPro" id="IPR050769">
    <property type="entry name" value="NAT_camello-type"/>
</dbReference>
<dbReference type="Ensembl" id="ENSOANT00000013952.2">
    <property type="protein sequence ID" value="ENSOANP00000013949.2"/>
    <property type="gene ID" value="ENSOANG00000008753.2"/>
</dbReference>
<evidence type="ECO:0000256" key="2">
    <source>
        <dbReference type="SAM" id="Phobius"/>
    </source>
</evidence>
<feature type="transmembrane region" description="Helical" evidence="2">
    <location>
        <begin position="63"/>
        <end position="82"/>
    </location>
</feature>
<feature type="transmembrane region" description="Helical" evidence="2">
    <location>
        <begin position="40"/>
        <end position="57"/>
    </location>
</feature>
<dbReference type="InParanoid" id="F6YE19"/>
<feature type="domain" description="N-acetyltransferase" evidence="3">
    <location>
        <begin position="68"/>
        <end position="219"/>
    </location>
</feature>
<dbReference type="GeneTree" id="ENSGT00950000182932"/>
<dbReference type="HOGENOM" id="CLU_013985_10_1_1"/>
<dbReference type="CDD" id="cd04301">
    <property type="entry name" value="NAT_SF"/>
    <property type="match status" value="1"/>
</dbReference>
<reference evidence="4" key="2">
    <citation type="submission" date="2025-08" db="UniProtKB">
        <authorList>
            <consortium name="Ensembl"/>
        </authorList>
    </citation>
    <scope>IDENTIFICATION</scope>
    <source>
        <strain evidence="4">Glennie</strain>
    </source>
</reference>
<name>F6YE19_ORNAN</name>
<dbReference type="PANTHER" id="PTHR13947">
    <property type="entry name" value="GNAT FAMILY N-ACETYLTRANSFERASE"/>
    <property type="match status" value="1"/>
</dbReference>
<reference evidence="4 5" key="1">
    <citation type="journal article" date="2008" name="Nature">
        <title>Genome analysis of the platypus reveals unique signatures of evolution.</title>
        <authorList>
            <person name="Warren W.C."/>
            <person name="Hillier L.W."/>
            <person name="Marshall Graves J.A."/>
            <person name="Birney E."/>
            <person name="Ponting C.P."/>
            <person name="Grutzner F."/>
            <person name="Belov K."/>
            <person name="Miller W."/>
            <person name="Clarke L."/>
            <person name="Chinwalla A.T."/>
            <person name="Yang S.P."/>
            <person name="Heger A."/>
            <person name="Locke D.P."/>
            <person name="Miethke P."/>
            <person name="Waters P.D."/>
            <person name="Veyrunes F."/>
            <person name="Fulton L."/>
            <person name="Fulton B."/>
            <person name="Graves T."/>
            <person name="Wallis J."/>
            <person name="Puente X.S."/>
            <person name="Lopez-Otin C."/>
            <person name="Ordonez G.R."/>
            <person name="Eichler E.E."/>
            <person name="Chen L."/>
            <person name="Cheng Z."/>
            <person name="Deakin J.E."/>
            <person name="Alsop A."/>
            <person name="Thompson K."/>
            <person name="Kirby P."/>
            <person name="Papenfuss A.T."/>
            <person name="Wakefield M.J."/>
            <person name="Olender T."/>
            <person name="Lancet D."/>
            <person name="Huttley G.A."/>
            <person name="Smit A.F."/>
            <person name="Pask A."/>
            <person name="Temple-Smith P."/>
            <person name="Batzer M.A."/>
            <person name="Walker J.A."/>
            <person name="Konkel M.K."/>
            <person name="Harris R.S."/>
            <person name="Whittington C.M."/>
            <person name="Wong E.S."/>
            <person name="Gemmell N.J."/>
            <person name="Buschiazzo E."/>
            <person name="Vargas Jentzsch I.M."/>
            <person name="Merkel A."/>
            <person name="Schmitz J."/>
            <person name="Zemann A."/>
            <person name="Churakov G."/>
            <person name="Kriegs J.O."/>
            <person name="Brosius J."/>
            <person name="Murchison E.P."/>
            <person name="Sachidanandam R."/>
            <person name="Smith C."/>
            <person name="Hannon G.J."/>
            <person name="Tsend-Ayush E."/>
            <person name="McMillan D."/>
            <person name="Attenborough R."/>
            <person name="Rens W."/>
            <person name="Ferguson-Smith M."/>
            <person name="Lefevre C.M."/>
            <person name="Sharp J.A."/>
            <person name="Nicholas K.R."/>
            <person name="Ray D.A."/>
            <person name="Kube M."/>
            <person name="Reinhardt R."/>
            <person name="Pringle T.H."/>
            <person name="Taylor J."/>
            <person name="Jones R.C."/>
            <person name="Nixon B."/>
            <person name="Dacheux J.L."/>
            <person name="Niwa H."/>
            <person name="Sekita Y."/>
            <person name="Huang X."/>
            <person name="Stark A."/>
            <person name="Kheradpour P."/>
            <person name="Kellis M."/>
            <person name="Flicek P."/>
            <person name="Chen Y."/>
            <person name="Webber C."/>
            <person name="Hardison R."/>
            <person name="Nelson J."/>
            <person name="Hallsworth-Pepin K."/>
            <person name="Delehaunty K."/>
            <person name="Markovic C."/>
            <person name="Minx P."/>
            <person name="Feng Y."/>
            <person name="Kremitzki C."/>
            <person name="Mitreva M."/>
            <person name="Glasscock J."/>
            <person name="Wylie T."/>
            <person name="Wohldmann P."/>
            <person name="Thiru P."/>
            <person name="Nhan M.N."/>
            <person name="Pohl C.S."/>
            <person name="Smith S.M."/>
            <person name="Hou S."/>
            <person name="Nefedov M."/>
            <person name="de Jong P.J."/>
            <person name="Renfree M.B."/>
            <person name="Mardis E.R."/>
            <person name="Wilson R.K."/>
        </authorList>
    </citation>
    <scope>NUCLEOTIDE SEQUENCE [LARGE SCALE GENOMIC DNA]</scope>
    <source>
        <strain evidence="4 5">Glennie</strain>
    </source>
</reference>